<dbReference type="Gene3D" id="3.40.190.10">
    <property type="entry name" value="Periplasmic binding protein-like II"/>
    <property type="match status" value="1"/>
</dbReference>
<dbReference type="RefSeq" id="WP_105733535.1">
    <property type="nucleotide sequence ID" value="NZ_PVBT01000002.1"/>
</dbReference>
<evidence type="ECO:0000256" key="3">
    <source>
        <dbReference type="ARBA" id="ARBA00022729"/>
    </source>
</evidence>
<dbReference type="GO" id="GO:0043190">
    <property type="term" value="C:ATP-binding cassette (ABC) transporter complex"/>
    <property type="evidence" value="ECO:0007669"/>
    <property type="project" value="InterPro"/>
</dbReference>
<organism evidence="5 6">
    <name type="scientific">Phyllobacterium myrsinacearum</name>
    <dbReference type="NCBI Taxonomy" id="28101"/>
    <lineage>
        <taxon>Bacteria</taxon>
        <taxon>Pseudomonadati</taxon>
        <taxon>Pseudomonadota</taxon>
        <taxon>Alphaproteobacteria</taxon>
        <taxon>Hyphomicrobiales</taxon>
        <taxon>Phyllobacteriaceae</taxon>
        <taxon>Phyllobacterium</taxon>
    </lineage>
</organism>
<evidence type="ECO:0000313" key="6">
    <source>
        <dbReference type="Proteomes" id="UP000238563"/>
    </source>
</evidence>
<comment type="caution">
    <text evidence="5">The sequence shown here is derived from an EMBL/GenBank/DDBJ whole genome shotgun (WGS) entry which is preliminary data.</text>
</comment>
<dbReference type="PROSITE" id="PS51318">
    <property type="entry name" value="TAT"/>
    <property type="match status" value="1"/>
</dbReference>
<comment type="subcellular location">
    <subcellularLocation>
        <location evidence="1">Periplasm</location>
    </subcellularLocation>
</comment>
<dbReference type="PIRSF" id="PIRSF002741">
    <property type="entry name" value="MppA"/>
    <property type="match status" value="1"/>
</dbReference>
<dbReference type="InterPro" id="IPR030678">
    <property type="entry name" value="Peptide/Ni-bd"/>
</dbReference>
<dbReference type="InterPro" id="IPR000914">
    <property type="entry name" value="SBP_5_dom"/>
</dbReference>
<evidence type="ECO:0000313" key="5">
    <source>
        <dbReference type="EMBL" id="PRD55306.1"/>
    </source>
</evidence>
<protein>
    <recommendedName>
        <fullName evidence="4">Solute-binding protein family 5 domain-containing protein</fullName>
    </recommendedName>
</protein>
<dbReference type="Gene3D" id="3.90.76.10">
    <property type="entry name" value="Dipeptide-binding Protein, Domain 1"/>
    <property type="match status" value="1"/>
</dbReference>
<accession>A0A2S9JPZ3</accession>
<feature type="domain" description="Solute-binding protein family 5" evidence="4">
    <location>
        <begin position="98"/>
        <end position="446"/>
    </location>
</feature>
<dbReference type="EMBL" id="PVBT01000002">
    <property type="protein sequence ID" value="PRD55306.1"/>
    <property type="molecule type" value="Genomic_DNA"/>
</dbReference>
<keyword evidence="3" id="KW-0732">Signal</keyword>
<reference evidence="5 6" key="1">
    <citation type="submission" date="2018-02" db="EMBL/GenBank/DDBJ databases">
        <title>The draft genome of Phyllobacterium myrsinacearum DSM5892.</title>
        <authorList>
            <person name="Li L."/>
            <person name="Liu L."/>
            <person name="Zhang X."/>
            <person name="Wang T."/>
        </authorList>
    </citation>
    <scope>NUCLEOTIDE SEQUENCE [LARGE SCALE GENOMIC DNA]</scope>
    <source>
        <strain evidence="5 6">DSM 5892</strain>
    </source>
</reference>
<evidence type="ECO:0000256" key="2">
    <source>
        <dbReference type="ARBA" id="ARBA00005695"/>
    </source>
</evidence>
<comment type="similarity">
    <text evidence="2">Belongs to the bacterial solute-binding protein 5 family.</text>
</comment>
<keyword evidence="6" id="KW-1185">Reference proteome</keyword>
<dbReference type="PANTHER" id="PTHR30290:SF38">
    <property type="entry name" value="D,D-DIPEPTIDE-BINDING PERIPLASMIC PROTEIN DDPA-RELATED"/>
    <property type="match status" value="1"/>
</dbReference>
<dbReference type="OrthoDB" id="9801912at2"/>
<evidence type="ECO:0000259" key="4">
    <source>
        <dbReference type="Pfam" id="PF00496"/>
    </source>
</evidence>
<dbReference type="InterPro" id="IPR006311">
    <property type="entry name" value="TAT_signal"/>
</dbReference>
<dbReference type="PANTHER" id="PTHR30290">
    <property type="entry name" value="PERIPLASMIC BINDING COMPONENT OF ABC TRANSPORTER"/>
    <property type="match status" value="1"/>
</dbReference>
<dbReference type="SUPFAM" id="SSF53850">
    <property type="entry name" value="Periplasmic binding protein-like II"/>
    <property type="match status" value="1"/>
</dbReference>
<name>A0A2S9JPZ3_9HYPH</name>
<dbReference type="Proteomes" id="UP000238563">
    <property type="component" value="Unassembled WGS sequence"/>
</dbReference>
<dbReference type="Gene3D" id="3.10.105.10">
    <property type="entry name" value="Dipeptide-binding Protein, Domain 3"/>
    <property type="match status" value="1"/>
</dbReference>
<sequence>MSLRKMSPQEFDLLTRDYLRRSVLSRRTFLTGAAALGMTAGLGLPGSNAGAAQTGGTLRVGRAEEPDTLDPHKTTLSVSSTTMDLIYEPLARRGFEGEVIPAFAESWQFSNENRTLTFKLKPGVKFHDGSPCDAEAVAWTVARHLDPKTASSSVFVLGPLERAEVIDPLQVAYHFTEPFIPVWEGLTIGYAAPISRKAVEADGDQYGRRPVGAGPFRLVSWSTDRGMRLERNDDYAPIATPARIDAVEFFHYPEDATRMAAFETGEINAIYTGNSVPLDGIRRLRNNPDATLIERPAQLMRALVFNQKRPPFNNPVVRRAFCHAIDQKRLIAFALDGLAVAATSPIASSIVGYSPKTAELGYAYDPAKGKALLAEAGIAPGLKVKLVTSDNPIIRRTAEVVQAQLRDIGVDVAIETMPIAQWSAVTSKGEQDMVISTYAYGEADVVYPFLHSKGSLNRAFHENADLDAMIARQRVTADTAARQDILDKIQAFVVTEAYWKPLFEPLNFAVVSKDVVDARMNTAGELRPDLLGISE</sequence>
<dbReference type="GO" id="GO:0030288">
    <property type="term" value="C:outer membrane-bounded periplasmic space"/>
    <property type="evidence" value="ECO:0007669"/>
    <property type="project" value="UniProtKB-ARBA"/>
</dbReference>
<proteinExistence type="inferred from homology"/>
<dbReference type="InterPro" id="IPR039424">
    <property type="entry name" value="SBP_5"/>
</dbReference>
<evidence type="ECO:0000256" key="1">
    <source>
        <dbReference type="ARBA" id="ARBA00004418"/>
    </source>
</evidence>
<dbReference type="GO" id="GO:1904680">
    <property type="term" value="F:peptide transmembrane transporter activity"/>
    <property type="evidence" value="ECO:0007669"/>
    <property type="project" value="TreeGrafter"/>
</dbReference>
<dbReference type="AlphaFoldDB" id="A0A2S9JPZ3"/>
<gene>
    <name evidence="5" type="ORF">C5750_09070</name>
</gene>
<dbReference type="Pfam" id="PF00496">
    <property type="entry name" value="SBP_bac_5"/>
    <property type="match status" value="1"/>
</dbReference>
<dbReference type="GO" id="GO:0015833">
    <property type="term" value="P:peptide transport"/>
    <property type="evidence" value="ECO:0007669"/>
    <property type="project" value="TreeGrafter"/>
</dbReference>